<gene>
    <name evidence="2" type="ORF">HK18_01110</name>
</gene>
<name>A0A251ZT19_9PROT</name>
<evidence type="ECO:0000313" key="3">
    <source>
        <dbReference type="Proteomes" id="UP000194946"/>
    </source>
</evidence>
<protein>
    <recommendedName>
        <fullName evidence="1">Plasmid replication protein RepL domain-containing protein</fullName>
    </recommendedName>
</protein>
<dbReference type="GO" id="GO:0006276">
    <property type="term" value="P:plasmid maintenance"/>
    <property type="evidence" value="ECO:0007669"/>
    <property type="project" value="InterPro"/>
</dbReference>
<evidence type="ECO:0000259" key="1">
    <source>
        <dbReference type="Pfam" id="PF05732"/>
    </source>
</evidence>
<dbReference type="AlphaFoldDB" id="A0A251ZT19"/>
<keyword evidence="3" id="KW-1185">Reference proteome</keyword>
<dbReference type="Pfam" id="PF05732">
    <property type="entry name" value="RepL"/>
    <property type="match status" value="1"/>
</dbReference>
<evidence type="ECO:0000313" key="2">
    <source>
        <dbReference type="EMBL" id="OUI77820.1"/>
    </source>
</evidence>
<sequence length="172" mass="19931">MTFNPEKRYETNPFVDLNAITTSKKRVVIGQGNDILLNQETGEVSTTNVITYREVDDEQFVKLFTQNIGLTFNLSANGIKALTVLMWVVQTKISKDEVVLDKYTHEQFSKANPKLNMAYVTFRKGLNELVKSQILAKSKRMGDYFINPHFLFNGDRMRFITEIKRKTIKEIR</sequence>
<accession>A0A251ZT19</accession>
<dbReference type="EMBL" id="JOPB01000017">
    <property type="protein sequence ID" value="OUI77820.1"/>
    <property type="molecule type" value="Genomic_DNA"/>
</dbReference>
<proteinExistence type="predicted"/>
<feature type="domain" description="Plasmid replication protein RepL" evidence="1">
    <location>
        <begin position="23"/>
        <end position="156"/>
    </location>
</feature>
<organism evidence="2 3">
    <name type="scientific">Commensalibacter intestini</name>
    <dbReference type="NCBI Taxonomy" id="479936"/>
    <lineage>
        <taxon>Bacteria</taxon>
        <taxon>Pseudomonadati</taxon>
        <taxon>Pseudomonadota</taxon>
        <taxon>Alphaproteobacteria</taxon>
        <taxon>Acetobacterales</taxon>
        <taxon>Acetobacteraceae</taxon>
    </lineage>
</organism>
<reference evidence="3" key="1">
    <citation type="submission" date="2014-06" db="EMBL/GenBank/DDBJ databases">
        <authorList>
            <person name="Winans N.J."/>
            <person name="Newell P.D."/>
            <person name="Douglas A.E."/>
        </authorList>
    </citation>
    <scope>NUCLEOTIDE SEQUENCE [LARGE SCALE GENOMIC DNA]</scope>
    <source>
        <strain evidence="3">DmL_052</strain>
    </source>
</reference>
<dbReference type="Proteomes" id="UP000194946">
    <property type="component" value="Unassembled WGS sequence"/>
</dbReference>
<comment type="caution">
    <text evidence="2">The sequence shown here is derived from an EMBL/GenBank/DDBJ whole genome shotgun (WGS) entry which is preliminary data.</text>
</comment>
<dbReference type="GO" id="GO:0006260">
    <property type="term" value="P:DNA replication"/>
    <property type="evidence" value="ECO:0007669"/>
    <property type="project" value="InterPro"/>
</dbReference>
<dbReference type="RefSeq" id="WP_086632631.1">
    <property type="nucleotide sequence ID" value="NZ_JOPB01000017.1"/>
</dbReference>
<dbReference type="InterPro" id="IPR008813">
    <property type="entry name" value="Plasmid_replication_RepL"/>
</dbReference>